<accession>A0A4V2FQB8</accession>
<evidence type="ECO:0000313" key="3">
    <source>
        <dbReference type="Proteomes" id="UP000291591"/>
    </source>
</evidence>
<dbReference type="SMART" id="SM00861">
    <property type="entry name" value="Transket_pyr"/>
    <property type="match status" value="1"/>
</dbReference>
<dbReference type="PANTHER" id="PTHR43825:SF1">
    <property type="entry name" value="TRANSKETOLASE-LIKE PYRIMIDINE-BINDING DOMAIN-CONTAINING PROTEIN"/>
    <property type="match status" value="1"/>
</dbReference>
<evidence type="ECO:0000313" key="2">
    <source>
        <dbReference type="EMBL" id="RZT84150.1"/>
    </source>
</evidence>
<dbReference type="AlphaFoldDB" id="A0A4V2FQB8"/>
<dbReference type="Proteomes" id="UP000291591">
    <property type="component" value="Unassembled WGS sequence"/>
</dbReference>
<comment type="caution">
    <text evidence="2">The sequence shown here is derived from an EMBL/GenBank/DDBJ whole genome shotgun (WGS) entry which is preliminary data.</text>
</comment>
<name>A0A4V2FQB8_PSEST</name>
<dbReference type="SUPFAM" id="SSF52518">
    <property type="entry name" value="Thiamin diphosphate-binding fold (THDP-binding)"/>
    <property type="match status" value="1"/>
</dbReference>
<organism evidence="2 3">
    <name type="scientific">Pseudonocardia sediminis</name>
    <dbReference type="NCBI Taxonomy" id="1397368"/>
    <lineage>
        <taxon>Bacteria</taxon>
        <taxon>Bacillati</taxon>
        <taxon>Actinomycetota</taxon>
        <taxon>Actinomycetes</taxon>
        <taxon>Pseudonocardiales</taxon>
        <taxon>Pseudonocardiaceae</taxon>
        <taxon>Pseudonocardia</taxon>
    </lineage>
</organism>
<dbReference type="OrthoDB" id="8732661at2"/>
<dbReference type="GO" id="GO:0000287">
    <property type="term" value="F:magnesium ion binding"/>
    <property type="evidence" value="ECO:0007669"/>
    <property type="project" value="UniProtKB-ARBA"/>
</dbReference>
<dbReference type="PANTHER" id="PTHR43825">
    <property type="entry name" value="PYRUVATE DEHYDROGENASE E1 COMPONENT"/>
    <property type="match status" value="1"/>
</dbReference>
<dbReference type="InterPro" id="IPR051157">
    <property type="entry name" value="PDH/Transketolase"/>
</dbReference>
<dbReference type="RefSeq" id="WP_130288794.1">
    <property type="nucleotide sequence ID" value="NZ_SHKL01000001.1"/>
</dbReference>
<reference evidence="2 3" key="1">
    <citation type="submission" date="2019-02" db="EMBL/GenBank/DDBJ databases">
        <title>Sequencing the genomes of 1000 actinobacteria strains.</title>
        <authorList>
            <person name="Klenk H.-P."/>
        </authorList>
    </citation>
    <scope>NUCLEOTIDE SEQUENCE [LARGE SCALE GENOMIC DNA]</scope>
    <source>
        <strain evidence="2 3">DSM 45779</strain>
    </source>
</reference>
<dbReference type="Gene3D" id="3.40.50.970">
    <property type="match status" value="1"/>
</dbReference>
<dbReference type="Gene3D" id="3.40.50.920">
    <property type="match status" value="1"/>
</dbReference>
<protein>
    <submittedName>
        <fullName evidence="2">Transketolase</fullName>
    </submittedName>
</protein>
<keyword evidence="3" id="KW-1185">Reference proteome</keyword>
<dbReference type="InterPro" id="IPR005475">
    <property type="entry name" value="Transketolase-like_Pyr-bd"/>
</dbReference>
<dbReference type="SUPFAM" id="SSF52922">
    <property type="entry name" value="TK C-terminal domain-like"/>
    <property type="match status" value="1"/>
</dbReference>
<gene>
    <name evidence="2" type="ORF">EV383_0984</name>
</gene>
<evidence type="ECO:0000259" key="1">
    <source>
        <dbReference type="SMART" id="SM00861"/>
    </source>
</evidence>
<sequence length="313" mass="33656">MSTATIEQTDAHLDDGPPPDARDRFYGLLPELVAADPRVAVVLAEIGASYLDPEKVAPVRDRVINLGIREQLLISTAGGLALAGLRPIVHTFAPFLLERPYEQVKLDLGHQDVGAVLVSAGGSYGWPAGGETHFGQRDVALLDTLSGWTVHVPGHADEAEEMLRDALRRDDRIYIRLDGLSNAAPGPVDGRMSVLRRGSRGTVVAVGPMADRTLAAVDGLDVTVLYASTVRPFDAGTLRRTLGAPDVVLVEPYLRDTSTAEVSRALGGIRHRTLGLGVGPDELRRYGTREQHDAAHGIDVEGIRRSVIDFLHP</sequence>
<dbReference type="Pfam" id="PF02779">
    <property type="entry name" value="Transket_pyr"/>
    <property type="match status" value="1"/>
</dbReference>
<feature type="domain" description="Transketolase-like pyrimidine-binding" evidence="1">
    <location>
        <begin position="19"/>
        <end position="185"/>
    </location>
</feature>
<proteinExistence type="predicted"/>
<dbReference type="InterPro" id="IPR009014">
    <property type="entry name" value="Transketo_C/PFOR_II"/>
</dbReference>
<dbReference type="InterPro" id="IPR029061">
    <property type="entry name" value="THDP-binding"/>
</dbReference>
<dbReference type="EMBL" id="SHKL01000001">
    <property type="protein sequence ID" value="RZT84150.1"/>
    <property type="molecule type" value="Genomic_DNA"/>
</dbReference>
<dbReference type="CDD" id="cd07033">
    <property type="entry name" value="TPP_PYR_DXS_TK_like"/>
    <property type="match status" value="1"/>
</dbReference>